<comment type="caution">
    <text evidence="1">The sequence shown here is derived from an EMBL/GenBank/DDBJ whole genome shotgun (WGS) entry which is preliminary data.</text>
</comment>
<reference evidence="1" key="1">
    <citation type="submission" date="2019-12" db="EMBL/GenBank/DDBJ databases">
        <title>High-Quality draft genome sequences of three cyanobacteria isolated from the limestone walls of the Old Cathedral of Coimbra.</title>
        <authorList>
            <person name="Tiago I."/>
            <person name="Soares F."/>
            <person name="Portugal A."/>
        </authorList>
    </citation>
    <scope>NUCLEOTIDE SEQUENCE [LARGE SCALE GENOMIC DNA]</scope>
    <source>
        <strain evidence="1">C</strain>
    </source>
</reference>
<protein>
    <submittedName>
        <fullName evidence="1">Uncharacterized protein</fullName>
    </submittedName>
</protein>
<organism evidence="1 2">
    <name type="scientific">Petrachloros mirabilis ULC683</name>
    <dbReference type="NCBI Taxonomy" id="2781853"/>
    <lineage>
        <taxon>Bacteria</taxon>
        <taxon>Bacillati</taxon>
        <taxon>Cyanobacteriota</taxon>
        <taxon>Cyanophyceae</taxon>
        <taxon>Synechococcales</taxon>
        <taxon>Petrachlorosaceae</taxon>
        <taxon>Petrachloros</taxon>
        <taxon>Petrachloros mirabilis</taxon>
    </lineage>
</organism>
<dbReference type="AlphaFoldDB" id="A0A8K2A8F0"/>
<accession>A0A8K2A8F0</accession>
<evidence type="ECO:0000313" key="1">
    <source>
        <dbReference type="EMBL" id="NCJ07134.1"/>
    </source>
</evidence>
<proteinExistence type="predicted"/>
<name>A0A8K2A8F0_9CYAN</name>
<keyword evidence="2" id="KW-1185">Reference proteome</keyword>
<dbReference type="Proteomes" id="UP000607397">
    <property type="component" value="Unassembled WGS sequence"/>
</dbReference>
<dbReference type="RefSeq" id="WP_161825609.1">
    <property type="nucleotide sequence ID" value="NZ_WVIC01000021.1"/>
</dbReference>
<gene>
    <name evidence="1" type="ORF">GS597_11570</name>
</gene>
<dbReference type="EMBL" id="WVIC01000021">
    <property type="protein sequence ID" value="NCJ07134.1"/>
    <property type="molecule type" value="Genomic_DNA"/>
</dbReference>
<sequence>MDALTPIPTVPTGTVAHMAVPIRQLQFRWEPDYQMLACDDQVNEFQGAPKTEPSHDLTHLIIAACQHLPWEPQGPRELVCMAEYNAVLLENFFDKTCNAVIFGTTTDFETLASAVEYMDWFVNEHYAPFPTSAEAAFLRFCRFIDPFIVSRLFPYYLAVKRYERNHPDYRQAKYQFQFTSHTQPAVDEGGWLAQWSIYRQLRAAQSALGMVSSPQEFRVEQILKQVDQLLTDSPPAIAPAPHLTDELASRLATIEAQLTQIDHLNQRLAELEQRTRLPEGSGV</sequence>
<evidence type="ECO:0000313" key="2">
    <source>
        <dbReference type="Proteomes" id="UP000607397"/>
    </source>
</evidence>